<dbReference type="EMBL" id="CYPR01000014">
    <property type="protein sequence ID" value="CUH12812.1"/>
    <property type="molecule type" value="Genomic_DNA"/>
</dbReference>
<dbReference type="GO" id="GO:0005886">
    <property type="term" value="C:plasma membrane"/>
    <property type="evidence" value="ECO:0007669"/>
    <property type="project" value="TreeGrafter"/>
</dbReference>
<dbReference type="InterPro" id="IPR013783">
    <property type="entry name" value="Ig-like_fold"/>
</dbReference>
<dbReference type="RefSeq" id="WP_055661951.1">
    <property type="nucleotide sequence ID" value="NZ_CYPR01000014.1"/>
</dbReference>
<dbReference type="Pfam" id="PF12801">
    <property type="entry name" value="Fer4_5"/>
    <property type="match status" value="1"/>
</dbReference>
<evidence type="ECO:0000256" key="4">
    <source>
        <dbReference type="ARBA" id="ARBA00022982"/>
    </source>
</evidence>
<evidence type="ECO:0000256" key="7">
    <source>
        <dbReference type="SAM" id="MobiDB-lite"/>
    </source>
</evidence>
<name>A0A0M7B6S9_9RHOB</name>
<organism evidence="10 11">
    <name type="scientific">Jannaschia seosinensis</name>
    <dbReference type="NCBI Taxonomy" id="313367"/>
    <lineage>
        <taxon>Bacteria</taxon>
        <taxon>Pseudomonadati</taxon>
        <taxon>Pseudomonadota</taxon>
        <taxon>Alphaproteobacteria</taxon>
        <taxon>Rhodobacterales</taxon>
        <taxon>Roseobacteraceae</taxon>
        <taxon>Jannaschia</taxon>
    </lineage>
</organism>
<dbReference type="InterPro" id="IPR032879">
    <property type="entry name" value="FixG_C"/>
</dbReference>
<keyword evidence="6" id="KW-0411">Iron-sulfur</keyword>
<feature type="region of interest" description="Disordered" evidence="7">
    <location>
        <begin position="362"/>
        <end position="384"/>
    </location>
</feature>
<dbReference type="PANTHER" id="PTHR30176">
    <property type="entry name" value="FERREDOXIN-TYPE PROTEIN NAPH"/>
    <property type="match status" value="1"/>
</dbReference>
<dbReference type="Gene3D" id="2.60.40.10">
    <property type="entry name" value="Immunoglobulins"/>
    <property type="match status" value="1"/>
</dbReference>
<proteinExistence type="predicted"/>
<dbReference type="AlphaFoldDB" id="A0A0M7B6S9"/>
<evidence type="ECO:0000313" key="10">
    <source>
        <dbReference type="EMBL" id="CUH12812.1"/>
    </source>
</evidence>
<reference evidence="10 11" key="1">
    <citation type="submission" date="2015-09" db="EMBL/GenBank/DDBJ databases">
        <authorList>
            <person name="Jackson K.R."/>
            <person name="Lunt B.L."/>
            <person name="Fisher J.N.B."/>
            <person name="Gardner A.V."/>
            <person name="Bailey M.E."/>
            <person name="Deus L.M."/>
            <person name="Earl A.S."/>
            <person name="Gibby P.D."/>
            <person name="Hartmann K.A."/>
            <person name="Liu J.E."/>
            <person name="Manci A.M."/>
            <person name="Nielsen D.A."/>
            <person name="Solomon M.B."/>
            <person name="Breakwell D.P."/>
            <person name="Burnett S.H."/>
            <person name="Grose J.H."/>
        </authorList>
    </citation>
    <scope>NUCLEOTIDE SEQUENCE [LARGE SCALE GENOMIC DNA]</scope>
    <source>
        <strain evidence="10 11">CECT 7799</strain>
    </source>
</reference>
<dbReference type="InterPro" id="IPR051684">
    <property type="entry name" value="Electron_Trans/Redox"/>
</dbReference>
<dbReference type="PANTHER" id="PTHR30176:SF3">
    <property type="entry name" value="FERREDOXIN-TYPE PROTEIN NAPH"/>
    <property type="match status" value="1"/>
</dbReference>
<evidence type="ECO:0000256" key="1">
    <source>
        <dbReference type="ARBA" id="ARBA00022448"/>
    </source>
</evidence>
<dbReference type="NCBIfam" id="TIGR02745">
    <property type="entry name" value="ccoG_rdxA_fixG"/>
    <property type="match status" value="1"/>
</dbReference>
<feature type="transmembrane region" description="Helical" evidence="8">
    <location>
        <begin position="77"/>
        <end position="94"/>
    </location>
</feature>
<keyword evidence="8" id="KW-0472">Membrane</keyword>
<dbReference type="GO" id="GO:0046872">
    <property type="term" value="F:metal ion binding"/>
    <property type="evidence" value="ECO:0007669"/>
    <property type="project" value="UniProtKB-KW"/>
</dbReference>
<feature type="transmembrane region" description="Helical" evidence="8">
    <location>
        <begin position="25"/>
        <end position="43"/>
    </location>
</feature>
<keyword evidence="8" id="KW-0812">Transmembrane</keyword>
<dbReference type="Proteomes" id="UP000049455">
    <property type="component" value="Unassembled WGS sequence"/>
</dbReference>
<sequence>MTDTPLFAPREPIFPKRVGGFFRRLKWWIMGITLGIYYLTPWIRWDRGPNLPDQAVLVDLANRRFYFFWIEIWPHEFYFVAGLLIMAGLGLFLFTSALGRVWCGYTCPQTVWTDLFLLVERRIEGDRNARIRLWKAPWDARKWRLRVTKWAAWLLISVATGGAWVFYFADAPTLARQLAAFEAPMVAYATIGILTATTFVLGGFLREQVCIYMCPWPRIQGAMMDPGTLTVGYRDWRGEPRGRGSAKRKAVAEETGAQDARVRYGAGVDKDVAAPRQSRTGETLGDCIDCMACVNVCPMGIDIREGQQMECITCALCIDACDDVMAKLGRPRGLIDYLALDDNPPVLPGEHAPVRPMGTDATQGAETGVPAPTAAARPDVDDATTNGAIGVEGRTATAPLAAARPFITEHGEEWRPKPIWKHVFRPRTILYTIAWAAIGIALVVALFVRPEIDLTVSPVRNPTFVTLSDGSIRNAYDVRLRNKHGEAREFELSLTAPGALRVDLEGEGDQSVIVPPDNTWLQRVYVTAPPEDPAAQTERTPFRIWVEDTVSGERAWRDTIFNGRESFDERTGNAG</sequence>
<feature type="transmembrane region" description="Helical" evidence="8">
    <location>
        <begin position="185"/>
        <end position="205"/>
    </location>
</feature>
<dbReference type="Pfam" id="PF11614">
    <property type="entry name" value="FixG_C"/>
    <property type="match status" value="1"/>
</dbReference>
<evidence type="ECO:0000256" key="2">
    <source>
        <dbReference type="ARBA" id="ARBA00022485"/>
    </source>
</evidence>
<feature type="domain" description="4Fe-4S ferredoxin-type" evidence="9">
    <location>
        <begin position="278"/>
        <end position="306"/>
    </location>
</feature>
<accession>A0A0M7B6S9</accession>
<keyword evidence="5" id="KW-0408">Iron</keyword>
<keyword evidence="2" id="KW-0004">4Fe-4S</keyword>
<evidence type="ECO:0000256" key="8">
    <source>
        <dbReference type="SAM" id="Phobius"/>
    </source>
</evidence>
<keyword evidence="11" id="KW-1185">Reference proteome</keyword>
<keyword evidence="8" id="KW-1133">Transmembrane helix</keyword>
<dbReference type="InterPro" id="IPR017900">
    <property type="entry name" value="4Fe4S_Fe_S_CS"/>
</dbReference>
<keyword evidence="1" id="KW-0813">Transport</keyword>
<dbReference type="PROSITE" id="PS00198">
    <property type="entry name" value="4FE4S_FER_1"/>
    <property type="match status" value="1"/>
</dbReference>
<dbReference type="InterPro" id="IPR017896">
    <property type="entry name" value="4Fe4S_Fe-S-bd"/>
</dbReference>
<feature type="transmembrane region" description="Helical" evidence="8">
    <location>
        <begin position="429"/>
        <end position="448"/>
    </location>
</feature>
<keyword evidence="3" id="KW-0479">Metal-binding</keyword>
<dbReference type="GO" id="GO:0051539">
    <property type="term" value="F:4 iron, 4 sulfur cluster binding"/>
    <property type="evidence" value="ECO:0007669"/>
    <property type="project" value="UniProtKB-KW"/>
</dbReference>
<dbReference type="SUPFAM" id="SSF54862">
    <property type="entry name" value="4Fe-4S ferredoxins"/>
    <property type="match status" value="1"/>
</dbReference>
<evidence type="ECO:0000259" key="9">
    <source>
        <dbReference type="PROSITE" id="PS51379"/>
    </source>
</evidence>
<keyword evidence="4" id="KW-0249">Electron transport</keyword>
<evidence type="ECO:0000256" key="6">
    <source>
        <dbReference type="ARBA" id="ARBA00023014"/>
    </source>
</evidence>
<feature type="transmembrane region" description="Helical" evidence="8">
    <location>
        <begin position="150"/>
        <end position="169"/>
    </location>
</feature>
<gene>
    <name evidence="10" type="ORF">JSE7799_00225</name>
</gene>
<dbReference type="InterPro" id="IPR014116">
    <property type="entry name" value="Cyt_c_oxidase_cbb3_FixG"/>
</dbReference>
<dbReference type="Pfam" id="PF13746">
    <property type="entry name" value="Fer4_18"/>
    <property type="match status" value="2"/>
</dbReference>
<dbReference type="PROSITE" id="PS51379">
    <property type="entry name" value="4FE4S_FER_2"/>
    <property type="match status" value="1"/>
</dbReference>
<evidence type="ECO:0000256" key="5">
    <source>
        <dbReference type="ARBA" id="ARBA00023004"/>
    </source>
</evidence>
<protein>
    <submittedName>
        <fullName evidence="10">Quinol dehydrogenase membrane component</fullName>
    </submittedName>
</protein>
<evidence type="ECO:0000256" key="3">
    <source>
        <dbReference type="ARBA" id="ARBA00022723"/>
    </source>
</evidence>
<dbReference type="STRING" id="313367.JSE7799_00225"/>
<evidence type="ECO:0000313" key="11">
    <source>
        <dbReference type="Proteomes" id="UP000049455"/>
    </source>
</evidence>